<accession>A0AAN1XXT1</accession>
<name>A0AAN1XXT1_UNVUL</name>
<dbReference type="Gene3D" id="3.40.390.10">
    <property type="entry name" value="Collagenase (Catalytic Domain)"/>
    <property type="match status" value="1"/>
</dbReference>
<sequence>MLLGVTTRRPRSEICTVATDQSLRDVLGRVYVARYFPAAAKVRAQALVANLQATLADDIRTLDWMSPQTKAEAETKLAAFTKKIGYPDVWEDYAKLSVARAPMRRTSSPWRASTRRVSSRRSARRRTARAGG</sequence>
<gene>
    <name evidence="3" type="ORF">WPS_14930</name>
</gene>
<feature type="domain" description="Peptidase M13 N-terminal" evidence="2">
    <location>
        <begin position="3"/>
        <end position="87"/>
    </location>
</feature>
<dbReference type="InterPro" id="IPR008753">
    <property type="entry name" value="Peptidase_M13_N"/>
</dbReference>
<dbReference type="EMBL" id="AP025523">
    <property type="protein sequence ID" value="BDE06217.1"/>
    <property type="molecule type" value="Genomic_DNA"/>
</dbReference>
<organism evidence="3 4">
    <name type="scientific">Vulcanimicrobium alpinum</name>
    <dbReference type="NCBI Taxonomy" id="3016050"/>
    <lineage>
        <taxon>Bacteria</taxon>
        <taxon>Bacillati</taxon>
        <taxon>Vulcanimicrobiota</taxon>
        <taxon>Vulcanimicrobiia</taxon>
        <taxon>Vulcanimicrobiales</taxon>
        <taxon>Vulcanimicrobiaceae</taxon>
        <taxon>Vulcanimicrobium</taxon>
    </lineage>
</organism>
<evidence type="ECO:0000313" key="3">
    <source>
        <dbReference type="EMBL" id="BDE06217.1"/>
    </source>
</evidence>
<feature type="compositionally biased region" description="Basic residues" evidence="1">
    <location>
        <begin position="113"/>
        <end position="132"/>
    </location>
</feature>
<evidence type="ECO:0000256" key="1">
    <source>
        <dbReference type="SAM" id="MobiDB-lite"/>
    </source>
</evidence>
<reference evidence="3 4" key="1">
    <citation type="journal article" date="2022" name="ISME Commun">
        <title>Vulcanimicrobium alpinus gen. nov. sp. nov., the first cultivated representative of the candidate phylum 'Eremiobacterota', is a metabolically versatile aerobic anoxygenic phototroph.</title>
        <authorList>
            <person name="Yabe S."/>
            <person name="Muto K."/>
            <person name="Abe K."/>
            <person name="Yokota A."/>
            <person name="Staudigel H."/>
            <person name="Tebo B.M."/>
        </authorList>
    </citation>
    <scope>NUCLEOTIDE SEQUENCE [LARGE SCALE GENOMIC DNA]</scope>
    <source>
        <strain evidence="3 4">WC8-2</strain>
    </source>
</reference>
<feature type="region of interest" description="Disordered" evidence="1">
    <location>
        <begin position="104"/>
        <end position="132"/>
    </location>
</feature>
<dbReference type="InterPro" id="IPR024079">
    <property type="entry name" value="MetalloPept_cat_dom_sf"/>
</dbReference>
<dbReference type="AlphaFoldDB" id="A0AAN1XXT1"/>
<dbReference type="SUPFAM" id="SSF55486">
    <property type="entry name" value="Metalloproteases ('zincins'), catalytic domain"/>
    <property type="match status" value="1"/>
</dbReference>
<dbReference type="KEGG" id="vab:WPS_14930"/>
<dbReference type="PANTHER" id="PTHR11733:SF167">
    <property type="entry name" value="FI17812P1-RELATED"/>
    <property type="match status" value="1"/>
</dbReference>
<protein>
    <recommendedName>
        <fullName evidence="2">Peptidase M13 N-terminal domain-containing protein</fullName>
    </recommendedName>
</protein>
<proteinExistence type="predicted"/>
<keyword evidence="4" id="KW-1185">Reference proteome</keyword>
<dbReference type="GO" id="GO:0004222">
    <property type="term" value="F:metalloendopeptidase activity"/>
    <property type="evidence" value="ECO:0007669"/>
    <property type="project" value="InterPro"/>
</dbReference>
<dbReference type="PROSITE" id="PS51885">
    <property type="entry name" value="NEPRILYSIN"/>
    <property type="match status" value="1"/>
</dbReference>
<dbReference type="GO" id="GO:0005886">
    <property type="term" value="C:plasma membrane"/>
    <property type="evidence" value="ECO:0007669"/>
    <property type="project" value="TreeGrafter"/>
</dbReference>
<dbReference type="Proteomes" id="UP001317532">
    <property type="component" value="Chromosome"/>
</dbReference>
<dbReference type="PANTHER" id="PTHR11733">
    <property type="entry name" value="ZINC METALLOPROTEASE FAMILY M13 NEPRILYSIN-RELATED"/>
    <property type="match status" value="1"/>
</dbReference>
<dbReference type="InterPro" id="IPR000718">
    <property type="entry name" value="Peptidase_M13"/>
</dbReference>
<dbReference type="GO" id="GO:0016485">
    <property type="term" value="P:protein processing"/>
    <property type="evidence" value="ECO:0007669"/>
    <property type="project" value="TreeGrafter"/>
</dbReference>
<dbReference type="InterPro" id="IPR042089">
    <property type="entry name" value="Peptidase_M13_dom_2"/>
</dbReference>
<evidence type="ECO:0000313" key="4">
    <source>
        <dbReference type="Proteomes" id="UP001317532"/>
    </source>
</evidence>
<evidence type="ECO:0000259" key="2">
    <source>
        <dbReference type="Pfam" id="PF05649"/>
    </source>
</evidence>
<dbReference type="Gene3D" id="1.10.1380.10">
    <property type="entry name" value="Neutral endopeptidase , domain2"/>
    <property type="match status" value="1"/>
</dbReference>
<dbReference type="Pfam" id="PF05649">
    <property type="entry name" value="Peptidase_M13_N"/>
    <property type="match status" value="1"/>
</dbReference>